<gene>
    <name evidence="1" type="ORF">NPIL_156371</name>
</gene>
<dbReference type="AlphaFoldDB" id="A0A8X6PUK6"/>
<evidence type="ECO:0000313" key="1">
    <source>
        <dbReference type="EMBL" id="GFT84855.1"/>
    </source>
</evidence>
<keyword evidence="2" id="KW-1185">Reference proteome</keyword>
<protein>
    <submittedName>
        <fullName evidence="1">Uncharacterized protein</fullName>
    </submittedName>
</protein>
<evidence type="ECO:0000313" key="2">
    <source>
        <dbReference type="Proteomes" id="UP000887013"/>
    </source>
</evidence>
<accession>A0A8X6PUK6</accession>
<comment type="caution">
    <text evidence="1">The sequence shown here is derived from an EMBL/GenBank/DDBJ whole genome shotgun (WGS) entry which is preliminary data.</text>
</comment>
<sequence length="129" mass="14718">MDTFSVLNGWISRFKIRNGDDNNTDKEWLHVADDVSGVKFSDYISIDQDVAKCDIQSIEEMCDDAKNKNNGEEAEDIIICFFTIIMNIIHADEAGPTPVPSLPDAITVFETVRTFIYAREMTKKYQKML</sequence>
<dbReference type="EMBL" id="BMAW01119484">
    <property type="protein sequence ID" value="GFT84855.1"/>
    <property type="molecule type" value="Genomic_DNA"/>
</dbReference>
<reference evidence="1" key="1">
    <citation type="submission" date="2020-08" db="EMBL/GenBank/DDBJ databases">
        <title>Multicomponent nature underlies the extraordinary mechanical properties of spider dragline silk.</title>
        <authorList>
            <person name="Kono N."/>
            <person name="Nakamura H."/>
            <person name="Mori M."/>
            <person name="Yoshida Y."/>
            <person name="Ohtoshi R."/>
            <person name="Malay A.D."/>
            <person name="Moran D.A.P."/>
            <person name="Tomita M."/>
            <person name="Numata K."/>
            <person name="Arakawa K."/>
        </authorList>
    </citation>
    <scope>NUCLEOTIDE SEQUENCE</scope>
</reference>
<proteinExistence type="predicted"/>
<organism evidence="1 2">
    <name type="scientific">Nephila pilipes</name>
    <name type="common">Giant wood spider</name>
    <name type="synonym">Nephila maculata</name>
    <dbReference type="NCBI Taxonomy" id="299642"/>
    <lineage>
        <taxon>Eukaryota</taxon>
        <taxon>Metazoa</taxon>
        <taxon>Ecdysozoa</taxon>
        <taxon>Arthropoda</taxon>
        <taxon>Chelicerata</taxon>
        <taxon>Arachnida</taxon>
        <taxon>Araneae</taxon>
        <taxon>Araneomorphae</taxon>
        <taxon>Entelegynae</taxon>
        <taxon>Araneoidea</taxon>
        <taxon>Nephilidae</taxon>
        <taxon>Nephila</taxon>
    </lineage>
</organism>
<dbReference type="Proteomes" id="UP000887013">
    <property type="component" value="Unassembled WGS sequence"/>
</dbReference>
<name>A0A8X6PUK6_NEPPI</name>